<reference evidence="3" key="1">
    <citation type="journal article" date="2012" name="PLoS ONE">
        <title>Gene sets for utilization of primary and secondary nutrition supplies in the distal gut of endangered iberian lynx.</title>
        <authorList>
            <person name="Alcaide M."/>
            <person name="Messina E."/>
            <person name="Richter M."/>
            <person name="Bargiela R."/>
            <person name="Peplies J."/>
            <person name="Huws S.A."/>
            <person name="Newbold C.J."/>
            <person name="Golyshin P.N."/>
            <person name="Simon M.A."/>
            <person name="Lopez G."/>
            <person name="Yakimov M.M."/>
            <person name="Ferrer M."/>
        </authorList>
    </citation>
    <scope>NUCLEOTIDE SEQUENCE</scope>
</reference>
<comment type="caution">
    <text evidence="3">The sequence shown here is derived from an EMBL/GenBank/DDBJ whole genome shotgun (WGS) entry which is preliminary data.</text>
</comment>
<evidence type="ECO:0000313" key="3">
    <source>
        <dbReference type="EMBL" id="EJW95136.1"/>
    </source>
</evidence>
<protein>
    <submittedName>
        <fullName evidence="3">Uncharacterized protein</fullName>
    </submittedName>
</protein>
<feature type="transmembrane region" description="Helical" evidence="2">
    <location>
        <begin position="6"/>
        <end position="27"/>
    </location>
</feature>
<dbReference type="EMBL" id="AMCI01005979">
    <property type="protein sequence ID" value="EJW95136.1"/>
    <property type="molecule type" value="Genomic_DNA"/>
</dbReference>
<feature type="compositionally biased region" description="Basic and acidic residues" evidence="1">
    <location>
        <begin position="40"/>
        <end position="50"/>
    </location>
</feature>
<name>J9FJR6_9ZZZZ</name>
<feature type="non-terminal residue" evidence="3">
    <location>
        <position position="1"/>
    </location>
</feature>
<accession>J9FJR6</accession>
<evidence type="ECO:0000256" key="2">
    <source>
        <dbReference type="SAM" id="Phobius"/>
    </source>
</evidence>
<keyword evidence="2" id="KW-1133">Transmembrane helix</keyword>
<feature type="region of interest" description="Disordered" evidence="1">
    <location>
        <begin position="39"/>
        <end position="64"/>
    </location>
</feature>
<dbReference type="AlphaFoldDB" id="J9FJR6"/>
<keyword evidence="2" id="KW-0472">Membrane</keyword>
<proteinExistence type="predicted"/>
<evidence type="ECO:0000256" key="1">
    <source>
        <dbReference type="SAM" id="MobiDB-lite"/>
    </source>
</evidence>
<sequence>SSHFELGSWIYLPGFFFGMGGSGMVAYKFYLAVLRQNGQGDKKVGKDKKDKKNRKIPVSFNDHF</sequence>
<organism evidence="3">
    <name type="scientific">gut metagenome</name>
    <dbReference type="NCBI Taxonomy" id="749906"/>
    <lineage>
        <taxon>unclassified sequences</taxon>
        <taxon>metagenomes</taxon>
        <taxon>organismal metagenomes</taxon>
    </lineage>
</organism>
<keyword evidence="2" id="KW-0812">Transmembrane</keyword>
<gene>
    <name evidence="3" type="ORF">EVA_16757</name>
</gene>